<feature type="domain" description="RNase H type-1" evidence="1">
    <location>
        <begin position="9"/>
        <end position="91"/>
    </location>
</feature>
<sequence>VASPLGIGTNNRAESEVAYIGIKWCIDNGFSKIHLEADSKLLILWLTTNSESPWSLGMKIQEIRTLCQQCEDITYSHIFREANCPADSLSKLKQHLTSLTHFNSHQELPTHIRGQIHLDQQGTPAFRHKKTTRVIFPPHLLLDTPSGHGHQ</sequence>
<accession>A0A1J6IIP2</accession>
<dbReference type="OMA" id="QELPTHI"/>
<gene>
    <name evidence="2" type="ORF">A4A49_59797</name>
</gene>
<dbReference type="EMBL" id="MJEQ01037189">
    <property type="protein sequence ID" value="OIT00392.1"/>
    <property type="molecule type" value="Genomic_DNA"/>
</dbReference>
<evidence type="ECO:0000259" key="1">
    <source>
        <dbReference type="Pfam" id="PF13456"/>
    </source>
</evidence>
<dbReference type="Gene3D" id="3.30.420.10">
    <property type="entry name" value="Ribonuclease H-like superfamily/Ribonuclease H"/>
    <property type="match status" value="1"/>
</dbReference>
<dbReference type="InterPro" id="IPR002156">
    <property type="entry name" value="RNaseH_domain"/>
</dbReference>
<comment type="caution">
    <text evidence="2">The sequence shown here is derived from an EMBL/GenBank/DDBJ whole genome shotgun (WGS) entry which is preliminary data.</text>
</comment>
<proteinExistence type="predicted"/>
<dbReference type="PANTHER" id="PTHR47723">
    <property type="entry name" value="OS05G0353850 PROTEIN"/>
    <property type="match status" value="1"/>
</dbReference>
<evidence type="ECO:0000313" key="2">
    <source>
        <dbReference type="EMBL" id="OIT00392.1"/>
    </source>
</evidence>
<dbReference type="SUPFAM" id="SSF53098">
    <property type="entry name" value="Ribonuclease H-like"/>
    <property type="match status" value="1"/>
</dbReference>
<dbReference type="AlphaFoldDB" id="A0A1J6IIP2"/>
<dbReference type="PANTHER" id="PTHR47723:SF7">
    <property type="entry name" value="RNASE H FAMILY PROTEIN"/>
    <property type="match status" value="1"/>
</dbReference>
<organism evidence="2 3">
    <name type="scientific">Nicotiana attenuata</name>
    <name type="common">Coyote tobacco</name>
    <dbReference type="NCBI Taxonomy" id="49451"/>
    <lineage>
        <taxon>Eukaryota</taxon>
        <taxon>Viridiplantae</taxon>
        <taxon>Streptophyta</taxon>
        <taxon>Embryophyta</taxon>
        <taxon>Tracheophyta</taxon>
        <taxon>Spermatophyta</taxon>
        <taxon>Magnoliopsida</taxon>
        <taxon>eudicotyledons</taxon>
        <taxon>Gunneridae</taxon>
        <taxon>Pentapetalae</taxon>
        <taxon>asterids</taxon>
        <taxon>lamiids</taxon>
        <taxon>Solanales</taxon>
        <taxon>Solanaceae</taxon>
        <taxon>Nicotianoideae</taxon>
        <taxon>Nicotianeae</taxon>
        <taxon>Nicotiana</taxon>
    </lineage>
</organism>
<dbReference type="Proteomes" id="UP000187609">
    <property type="component" value="Unassembled WGS sequence"/>
</dbReference>
<dbReference type="InterPro" id="IPR044730">
    <property type="entry name" value="RNase_H-like_dom_plant"/>
</dbReference>
<dbReference type="GO" id="GO:0003676">
    <property type="term" value="F:nucleic acid binding"/>
    <property type="evidence" value="ECO:0007669"/>
    <property type="project" value="InterPro"/>
</dbReference>
<dbReference type="SMR" id="A0A1J6IIP2"/>
<dbReference type="Gramene" id="OIT00392">
    <property type="protein sequence ID" value="OIT00392"/>
    <property type="gene ID" value="A4A49_59797"/>
</dbReference>
<dbReference type="InterPro" id="IPR012337">
    <property type="entry name" value="RNaseH-like_sf"/>
</dbReference>
<dbReference type="Pfam" id="PF13456">
    <property type="entry name" value="RVT_3"/>
    <property type="match status" value="1"/>
</dbReference>
<feature type="non-terminal residue" evidence="2">
    <location>
        <position position="1"/>
    </location>
</feature>
<protein>
    <recommendedName>
        <fullName evidence="1">RNase H type-1 domain-containing protein</fullName>
    </recommendedName>
</protein>
<dbReference type="InterPro" id="IPR036397">
    <property type="entry name" value="RNaseH_sf"/>
</dbReference>
<dbReference type="InterPro" id="IPR053151">
    <property type="entry name" value="RNase_H-like"/>
</dbReference>
<evidence type="ECO:0000313" key="3">
    <source>
        <dbReference type="Proteomes" id="UP000187609"/>
    </source>
</evidence>
<keyword evidence="3" id="KW-1185">Reference proteome</keyword>
<dbReference type="CDD" id="cd06222">
    <property type="entry name" value="RNase_H_like"/>
    <property type="match status" value="1"/>
</dbReference>
<dbReference type="GO" id="GO:0004523">
    <property type="term" value="F:RNA-DNA hybrid ribonuclease activity"/>
    <property type="evidence" value="ECO:0007669"/>
    <property type="project" value="InterPro"/>
</dbReference>
<name>A0A1J6IIP2_NICAT</name>
<reference evidence="2" key="1">
    <citation type="submission" date="2016-11" db="EMBL/GenBank/DDBJ databases">
        <title>The genome of Nicotiana attenuata.</title>
        <authorList>
            <person name="Xu S."/>
            <person name="Brockmoeller T."/>
            <person name="Gaquerel E."/>
            <person name="Navarro A."/>
            <person name="Kuhl H."/>
            <person name="Gase K."/>
            <person name="Ling Z."/>
            <person name="Zhou W."/>
            <person name="Kreitzer C."/>
            <person name="Stanke M."/>
            <person name="Tang H."/>
            <person name="Lyons E."/>
            <person name="Pandey P."/>
            <person name="Pandey S.P."/>
            <person name="Timmermann B."/>
            <person name="Baldwin I.T."/>
        </authorList>
    </citation>
    <scope>NUCLEOTIDE SEQUENCE [LARGE SCALE GENOMIC DNA]</scope>
    <source>
        <strain evidence="2">UT</strain>
    </source>
</reference>